<evidence type="ECO:0000313" key="7">
    <source>
        <dbReference type="Proteomes" id="UP001203342"/>
    </source>
</evidence>
<organism evidence="6 7">
    <name type="scientific">Flavobacterium fragile</name>
    <dbReference type="NCBI Taxonomy" id="2949085"/>
    <lineage>
        <taxon>Bacteria</taxon>
        <taxon>Pseudomonadati</taxon>
        <taxon>Bacteroidota</taxon>
        <taxon>Flavobacteriia</taxon>
        <taxon>Flavobacteriales</taxon>
        <taxon>Flavobacteriaceae</taxon>
        <taxon>Flavobacterium</taxon>
    </lineage>
</organism>
<feature type="domain" description="PASTA" evidence="5">
    <location>
        <begin position="603"/>
        <end position="660"/>
    </location>
</feature>
<dbReference type="Gene3D" id="3.30.450.330">
    <property type="match status" value="1"/>
</dbReference>
<comment type="caution">
    <text evidence="6">The sequence shown here is derived from an EMBL/GenBank/DDBJ whole genome shotgun (WGS) entry which is preliminary data.</text>
</comment>
<dbReference type="Pfam" id="PF03793">
    <property type="entry name" value="PASTA"/>
    <property type="match status" value="1"/>
</dbReference>
<dbReference type="PANTHER" id="PTHR30627:SF1">
    <property type="entry name" value="PEPTIDOGLYCAN D,D-TRANSPEPTIDASE FTSI"/>
    <property type="match status" value="1"/>
</dbReference>
<evidence type="ECO:0000256" key="3">
    <source>
        <dbReference type="ARBA" id="ARBA00023136"/>
    </source>
</evidence>
<dbReference type="Proteomes" id="UP001203342">
    <property type="component" value="Unassembled WGS sequence"/>
</dbReference>
<dbReference type="Gene3D" id="3.40.710.10">
    <property type="entry name" value="DD-peptidase/beta-lactamase superfamily"/>
    <property type="match status" value="1"/>
</dbReference>
<evidence type="ECO:0000259" key="5">
    <source>
        <dbReference type="PROSITE" id="PS51178"/>
    </source>
</evidence>
<dbReference type="PANTHER" id="PTHR30627">
    <property type="entry name" value="PEPTIDOGLYCAN D,D-TRANSPEPTIDASE"/>
    <property type="match status" value="1"/>
</dbReference>
<keyword evidence="2" id="KW-0378">Hydrolase</keyword>
<dbReference type="InterPro" id="IPR036138">
    <property type="entry name" value="PBP_dimer_sf"/>
</dbReference>
<dbReference type="PROSITE" id="PS51178">
    <property type="entry name" value="PASTA"/>
    <property type="match status" value="1"/>
</dbReference>
<name>A0ABT0TDK5_9FLAO</name>
<gene>
    <name evidence="6" type="ORF">NAT47_01320</name>
</gene>
<dbReference type="SUPFAM" id="SSF56519">
    <property type="entry name" value="Penicillin binding protein dimerisation domain"/>
    <property type="match status" value="1"/>
</dbReference>
<sequence length="660" mass="73817">MAVEDKKISYRMYFVAFMFLVMAVLILIKLNNIQWVEGPYYRKLAKERTVKNFTIPANKGNVYSADGSLLATSIPEYSIYFDAVAPSSELFKENIKALSDSLSVMFGKSSGHYQAKLQKARANKSRYLFIAKKLSYTEQMRIKSFPLFNKGANKGGLIIEQKIVREHPIGLVAKRTIGYERSNEDGKGLEYAFRDYLNGKNGHRMMQKIAKNQWKPINDVNEKEPVDGYDIISTIDVYIQDIAHHALLKQLEYYTADHGCVVVMETKTGHIKAISNLGRAEDGSYYETQNYAITESHEPGSTFKLIDLIALLDDKKVDTSTVYDSRGGVVEYYGKKVKDSKPGGYGKISVGKAFEVSSNTVLVQAVVDHYKNNPKQFVDRINSYGLNKPLDLPIKGEGKPYIPQPGTPGWYGTTLPWMAFGYNVSITPLQTLALYNAVANNGVMVKPIFVSEIKEWNKIIKKFDTQVINPKICSQEALKKVHKVLENVVEKGTGSKLYSKDFSMAGKTGTAQVNYKDKSNMYYASSFVGYFPANQPKYSCIVVVHKPNVTAGYYGADVAGPVFKRIAQKIFTDSPSMNLVKNIDAKVVAQEKSYAEYYKKVEKEEQIVPNVKGMEGMDAVALLENLGLKVKVIGVGKVKKQSLTSGQAFNKNQIIIIELS</sequence>
<dbReference type="InterPro" id="IPR005543">
    <property type="entry name" value="PASTA_dom"/>
</dbReference>
<dbReference type="EMBL" id="JAMLJN010000001">
    <property type="protein sequence ID" value="MCL9769049.1"/>
    <property type="molecule type" value="Genomic_DNA"/>
</dbReference>
<dbReference type="SUPFAM" id="SSF56601">
    <property type="entry name" value="beta-lactamase/transpeptidase-like"/>
    <property type="match status" value="1"/>
</dbReference>
<feature type="transmembrane region" description="Helical" evidence="4">
    <location>
        <begin position="12"/>
        <end position="30"/>
    </location>
</feature>
<dbReference type="InterPro" id="IPR050515">
    <property type="entry name" value="Beta-lactam/transpept"/>
</dbReference>
<keyword evidence="4" id="KW-0812">Transmembrane</keyword>
<evidence type="ECO:0000313" key="6">
    <source>
        <dbReference type="EMBL" id="MCL9769049.1"/>
    </source>
</evidence>
<dbReference type="Pfam" id="PF03717">
    <property type="entry name" value="PBP_dimer"/>
    <property type="match status" value="1"/>
</dbReference>
<dbReference type="Gene3D" id="3.90.1310.10">
    <property type="entry name" value="Penicillin-binding protein 2a (Domain 2)"/>
    <property type="match status" value="1"/>
</dbReference>
<dbReference type="SMART" id="SM00740">
    <property type="entry name" value="PASTA"/>
    <property type="match status" value="1"/>
</dbReference>
<keyword evidence="3 4" id="KW-0472">Membrane</keyword>
<evidence type="ECO:0000256" key="1">
    <source>
        <dbReference type="ARBA" id="ARBA00004370"/>
    </source>
</evidence>
<comment type="subcellular location">
    <subcellularLocation>
        <location evidence="1">Membrane</location>
    </subcellularLocation>
</comment>
<keyword evidence="2" id="KW-0121">Carboxypeptidase</keyword>
<protein>
    <submittedName>
        <fullName evidence="6">Transpeptidase family protein</fullName>
    </submittedName>
</protein>
<dbReference type="InterPro" id="IPR001460">
    <property type="entry name" value="PCN-bd_Tpept"/>
</dbReference>
<accession>A0ABT0TDK5</accession>
<reference evidence="6 7" key="1">
    <citation type="submission" date="2022-05" db="EMBL/GenBank/DDBJ databases">
        <title>Flavobacterium sp., isolated from activated sludge.</title>
        <authorList>
            <person name="Ran Q."/>
        </authorList>
    </citation>
    <scope>NUCLEOTIDE SEQUENCE [LARGE SCALE GENOMIC DNA]</scope>
    <source>
        <strain evidence="6 7">HXWNR69</strain>
    </source>
</reference>
<dbReference type="Pfam" id="PF00905">
    <property type="entry name" value="Transpeptidase"/>
    <property type="match status" value="1"/>
</dbReference>
<keyword evidence="4" id="KW-1133">Transmembrane helix</keyword>
<dbReference type="CDD" id="cd06575">
    <property type="entry name" value="PASTA_Pbp2x-like_2"/>
    <property type="match status" value="1"/>
</dbReference>
<dbReference type="RefSeq" id="WP_250579613.1">
    <property type="nucleotide sequence ID" value="NZ_JAMLJN010000001.1"/>
</dbReference>
<evidence type="ECO:0000256" key="2">
    <source>
        <dbReference type="ARBA" id="ARBA00022645"/>
    </source>
</evidence>
<dbReference type="InterPro" id="IPR012338">
    <property type="entry name" value="Beta-lactam/transpept-like"/>
</dbReference>
<evidence type="ECO:0000256" key="4">
    <source>
        <dbReference type="SAM" id="Phobius"/>
    </source>
</evidence>
<dbReference type="InterPro" id="IPR005311">
    <property type="entry name" value="PBP_dimer"/>
</dbReference>
<proteinExistence type="predicted"/>
<keyword evidence="7" id="KW-1185">Reference proteome</keyword>
<keyword evidence="2" id="KW-0645">Protease</keyword>
<dbReference type="SUPFAM" id="SSF54184">
    <property type="entry name" value="Penicillin-binding protein 2x (pbp-2x), c-terminal domain"/>
    <property type="match status" value="1"/>
</dbReference>